<accession>A0ACC1I1X6</accession>
<name>A0ACC1I1X6_9FUNG</name>
<protein>
    <submittedName>
        <fullName evidence="1">Nucleolar protein 16</fullName>
    </submittedName>
</protein>
<reference evidence="1" key="1">
    <citation type="submission" date="2022-07" db="EMBL/GenBank/DDBJ databases">
        <title>Phylogenomic reconstructions and comparative analyses of Kickxellomycotina fungi.</title>
        <authorList>
            <person name="Reynolds N.K."/>
            <person name="Stajich J.E."/>
            <person name="Barry K."/>
            <person name="Grigoriev I.V."/>
            <person name="Crous P."/>
            <person name="Smith M.E."/>
        </authorList>
    </citation>
    <scope>NUCLEOTIDE SEQUENCE</scope>
    <source>
        <strain evidence="1">Benny 63K</strain>
    </source>
</reference>
<dbReference type="EMBL" id="JANBPG010002419">
    <property type="protein sequence ID" value="KAJ1885850.1"/>
    <property type="molecule type" value="Genomic_DNA"/>
</dbReference>
<gene>
    <name evidence="1" type="primary">NOP16_1</name>
    <name evidence="1" type="ORF">LPJ66_009924</name>
</gene>
<evidence type="ECO:0000313" key="2">
    <source>
        <dbReference type="Proteomes" id="UP001150581"/>
    </source>
</evidence>
<keyword evidence="2" id="KW-1185">Reference proteome</keyword>
<sequence>MVRPIARKKLRNPKLKTTRRTAGKARKIKYTGHPLLRDQWDRGLTVTENYKKMGLQSRLNGIKGGVVQDLYAKPTDTSGEDEGEEQKEMTEKEIRKAIPKGYGIIERDEEGNVTNVIVGEEEDPLNSDYEADKVEPKMDGARRLEDWATHGDEPKERWMSEGGRRALQDMIDAHGENYDAMFWDRKLNRQQLPKQQIKKKIQQYLVEKSKIQ</sequence>
<dbReference type="Proteomes" id="UP001150581">
    <property type="component" value="Unassembled WGS sequence"/>
</dbReference>
<evidence type="ECO:0000313" key="1">
    <source>
        <dbReference type="EMBL" id="KAJ1885850.1"/>
    </source>
</evidence>
<proteinExistence type="predicted"/>
<comment type="caution">
    <text evidence="1">The sequence shown here is derived from an EMBL/GenBank/DDBJ whole genome shotgun (WGS) entry which is preliminary data.</text>
</comment>
<organism evidence="1 2">
    <name type="scientific">Kickxella alabastrina</name>
    <dbReference type="NCBI Taxonomy" id="61397"/>
    <lineage>
        <taxon>Eukaryota</taxon>
        <taxon>Fungi</taxon>
        <taxon>Fungi incertae sedis</taxon>
        <taxon>Zoopagomycota</taxon>
        <taxon>Kickxellomycotina</taxon>
        <taxon>Kickxellomycetes</taxon>
        <taxon>Kickxellales</taxon>
        <taxon>Kickxellaceae</taxon>
        <taxon>Kickxella</taxon>
    </lineage>
</organism>